<protein>
    <submittedName>
        <fullName evidence="1">Uncharacterized protein</fullName>
    </submittedName>
</protein>
<gene>
    <name evidence="1" type="ORF">MAR_014385</name>
</gene>
<sequence>MQQTQNGLLAFDSTRQITLPPPLKISLRYCTCESCDNLRLSLGGSEDWEAAESDSWEVDCWAGVEEVSDLSTNDDAWLGLLDSLYDFIKGHLGEQAVTPVFQLLHYTSQVRRLRGKNDKHNVQDFITRIMKTCLWTVLSLLGKIADFQVFGLPDADFINEEVDLSVVLERCCKLNRIKGY</sequence>
<proteinExistence type="predicted"/>
<name>A0ABY7G6M1_MYAAR</name>
<dbReference type="Proteomes" id="UP001164746">
    <property type="component" value="Chromosome 15"/>
</dbReference>
<accession>A0ABY7G6M1</accession>
<evidence type="ECO:0000313" key="2">
    <source>
        <dbReference type="Proteomes" id="UP001164746"/>
    </source>
</evidence>
<reference evidence="1" key="1">
    <citation type="submission" date="2022-11" db="EMBL/GenBank/DDBJ databases">
        <title>Centuries of genome instability and evolution in soft-shell clam transmissible cancer (bioRxiv).</title>
        <authorList>
            <person name="Hart S.F.M."/>
            <person name="Yonemitsu M.A."/>
            <person name="Giersch R.M."/>
            <person name="Beal B.F."/>
            <person name="Arriagada G."/>
            <person name="Davis B.W."/>
            <person name="Ostrander E.A."/>
            <person name="Goff S.P."/>
            <person name="Metzger M.J."/>
        </authorList>
    </citation>
    <scope>NUCLEOTIDE SEQUENCE</scope>
    <source>
        <strain evidence="1">MELC-2E11</strain>
        <tissue evidence="1">Siphon/mantle</tissue>
    </source>
</reference>
<keyword evidence="2" id="KW-1185">Reference proteome</keyword>
<evidence type="ECO:0000313" key="1">
    <source>
        <dbReference type="EMBL" id="WAR28681.1"/>
    </source>
</evidence>
<dbReference type="EMBL" id="CP111026">
    <property type="protein sequence ID" value="WAR28681.1"/>
    <property type="molecule type" value="Genomic_DNA"/>
</dbReference>
<organism evidence="1 2">
    <name type="scientific">Mya arenaria</name>
    <name type="common">Soft-shell clam</name>
    <dbReference type="NCBI Taxonomy" id="6604"/>
    <lineage>
        <taxon>Eukaryota</taxon>
        <taxon>Metazoa</taxon>
        <taxon>Spiralia</taxon>
        <taxon>Lophotrochozoa</taxon>
        <taxon>Mollusca</taxon>
        <taxon>Bivalvia</taxon>
        <taxon>Autobranchia</taxon>
        <taxon>Heteroconchia</taxon>
        <taxon>Euheterodonta</taxon>
        <taxon>Imparidentia</taxon>
        <taxon>Neoheterodontei</taxon>
        <taxon>Myida</taxon>
        <taxon>Myoidea</taxon>
        <taxon>Myidae</taxon>
        <taxon>Mya</taxon>
    </lineage>
</organism>